<organism evidence="2 3">
    <name type="scientific">Pectinatus brassicae</name>
    <dbReference type="NCBI Taxonomy" id="862415"/>
    <lineage>
        <taxon>Bacteria</taxon>
        <taxon>Bacillati</taxon>
        <taxon>Bacillota</taxon>
        <taxon>Negativicutes</taxon>
        <taxon>Selenomonadales</taxon>
        <taxon>Selenomonadaceae</taxon>
        <taxon>Pectinatus</taxon>
    </lineage>
</organism>
<sequence length="296" mass="33818">FFNGVPRRVIFDNARVAVKKGTGKHAICQESYAALAAHYCFETIFCNVRSGNEKGLVENLVGLTRRNMFVPVPHIDTLEALNKLVKIRCQNYINTHKVISRQQPVKAMLLTDQQHLLALPMRPYDASQITQCRVSSYSTIRFSTNTYSVPVKYTGQTVAVKAHAEFINIYINGVMIASHIRNYRRNQQILQLKHYLPLLERKPRSILHAKPVHQSLSSKLMNLLRTTTFTDKELINILTLCVEKGEPAFWQRKGEFLTSHTIKPQIKDTVLVQPVNLVDYDQLYQKGAVAQCKIQV</sequence>
<gene>
    <name evidence="2" type="ORF">HNR32_002808</name>
</gene>
<dbReference type="EMBL" id="JACHFH010000077">
    <property type="protein sequence ID" value="MBB5337645.1"/>
    <property type="molecule type" value="Genomic_DNA"/>
</dbReference>
<dbReference type="PANTHER" id="PTHR35004">
    <property type="entry name" value="TRANSPOSASE RV3428C-RELATED"/>
    <property type="match status" value="1"/>
</dbReference>
<feature type="domain" description="Transposase for insertion sequence element IS21-like C-terminal" evidence="1">
    <location>
        <begin position="119"/>
        <end position="190"/>
    </location>
</feature>
<evidence type="ECO:0000259" key="1">
    <source>
        <dbReference type="Pfam" id="PF22483"/>
    </source>
</evidence>
<dbReference type="Proteomes" id="UP000559117">
    <property type="component" value="Unassembled WGS sequence"/>
</dbReference>
<dbReference type="AlphaFoldDB" id="A0A840UZ52"/>
<reference evidence="2 3" key="1">
    <citation type="submission" date="2020-08" db="EMBL/GenBank/DDBJ databases">
        <title>Genomic Encyclopedia of Type Strains, Phase IV (KMG-IV): sequencing the most valuable type-strain genomes for metagenomic binning, comparative biology and taxonomic classification.</title>
        <authorList>
            <person name="Goeker M."/>
        </authorList>
    </citation>
    <scope>NUCLEOTIDE SEQUENCE [LARGE SCALE GENOMIC DNA]</scope>
    <source>
        <strain evidence="2 3">DSM 24661</strain>
    </source>
</reference>
<evidence type="ECO:0000313" key="2">
    <source>
        <dbReference type="EMBL" id="MBB5337645.1"/>
    </source>
</evidence>
<name>A0A840UZ52_9FIRM</name>
<evidence type="ECO:0000313" key="3">
    <source>
        <dbReference type="Proteomes" id="UP000559117"/>
    </source>
</evidence>
<dbReference type="PANTHER" id="PTHR35004:SF7">
    <property type="entry name" value="INTEGRASE PROTEIN"/>
    <property type="match status" value="1"/>
</dbReference>
<comment type="caution">
    <text evidence="2">The sequence shown here is derived from an EMBL/GenBank/DDBJ whole genome shotgun (WGS) entry which is preliminary data.</text>
</comment>
<proteinExistence type="predicted"/>
<feature type="non-terminal residue" evidence="2">
    <location>
        <position position="1"/>
    </location>
</feature>
<dbReference type="Pfam" id="PF22483">
    <property type="entry name" value="Mu-transpos_C_2"/>
    <property type="match status" value="1"/>
</dbReference>
<keyword evidence="3" id="KW-1185">Reference proteome</keyword>
<dbReference type="InterPro" id="IPR054353">
    <property type="entry name" value="IstA-like_C"/>
</dbReference>
<accession>A0A840UZ52</accession>
<protein>
    <recommendedName>
        <fullName evidence="1">Transposase for insertion sequence element IS21-like C-terminal domain-containing protein</fullName>
    </recommendedName>
</protein>